<proteinExistence type="predicted"/>
<evidence type="ECO:0000313" key="1">
    <source>
        <dbReference type="Proteomes" id="UP000050741"/>
    </source>
</evidence>
<organism evidence="1 2">
    <name type="scientific">Globodera pallida</name>
    <name type="common">Potato cyst nematode worm</name>
    <name type="synonym">Heterodera pallida</name>
    <dbReference type="NCBI Taxonomy" id="36090"/>
    <lineage>
        <taxon>Eukaryota</taxon>
        <taxon>Metazoa</taxon>
        <taxon>Ecdysozoa</taxon>
        <taxon>Nematoda</taxon>
        <taxon>Chromadorea</taxon>
        <taxon>Rhabditida</taxon>
        <taxon>Tylenchina</taxon>
        <taxon>Tylenchomorpha</taxon>
        <taxon>Tylenchoidea</taxon>
        <taxon>Heteroderidae</taxon>
        <taxon>Heteroderinae</taxon>
        <taxon>Globodera</taxon>
    </lineage>
</organism>
<reference evidence="2" key="2">
    <citation type="submission" date="2016-06" db="UniProtKB">
        <authorList>
            <consortium name="WormBaseParasite"/>
        </authorList>
    </citation>
    <scope>IDENTIFICATION</scope>
</reference>
<name>A0A183BIE5_GLOPA</name>
<keyword evidence="1" id="KW-1185">Reference proteome</keyword>
<evidence type="ECO:0000313" key="2">
    <source>
        <dbReference type="WBParaSite" id="GPLIN_000037400"/>
    </source>
</evidence>
<protein>
    <submittedName>
        <fullName evidence="2">Secreted protein</fullName>
    </submittedName>
</protein>
<dbReference type="AlphaFoldDB" id="A0A183BIE5"/>
<dbReference type="WBParaSite" id="GPLIN_000037400">
    <property type="protein sequence ID" value="GPLIN_000037400"/>
    <property type="gene ID" value="GPLIN_000037400"/>
</dbReference>
<dbReference type="Proteomes" id="UP000050741">
    <property type="component" value="Unassembled WGS sequence"/>
</dbReference>
<reference evidence="1" key="1">
    <citation type="submission" date="2014-05" db="EMBL/GenBank/DDBJ databases">
        <title>The genome and life-stage specific transcriptomes of Globodera pallida elucidate key aspects of plant parasitism by a cyst nematode.</title>
        <authorList>
            <person name="Cotton J.A."/>
            <person name="Lilley C.J."/>
            <person name="Jones L.M."/>
            <person name="Kikuchi T."/>
            <person name="Reid A.J."/>
            <person name="Thorpe P."/>
            <person name="Tsai I.J."/>
            <person name="Beasley H."/>
            <person name="Blok V."/>
            <person name="Cock P.J.A."/>
            <person name="Van den Akker S.E."/>
            <person name="Holroyd N."/>
            <person name="Hunt M."/>
            <person name="Mantelin S."/>
            <person name="Naghra H."/>
            <person name="Pain A."/>
            <person name="Palomares-Rius J.E."/>
            <person name="Zarowiecki M."/>
            <person name="Berriman M."/>
            <person name="Jones J.T."/>
            <person name="Urwin P.E."/>
        </authorList>
    </citation>
    <scope>NUCLEOTIDE SEQUENCE [LARGE SCALE GENOMIC DNA]</scope>
    <source>
        <strain evidence="1">Lindley</strain>
    </source>
</reference>
<accession>A0A183BIE5</accession>
<sequence length="70" mass="8131">MWFAVNTATMASNRFRRSLTAKIRWRSSGSDRHGPICHPFCVHSAGHHFIFMLWSCVFCLSYEKGPNQEK</sequence>